<gene>
    <name evidence="1" type="ORF">Fcan01_11025</name>
</gene>
<evidence type="ECO:0000313" key="2">
    <source>
        <dbReference type="Proteomes" id="UP000198287"/>
    </source>
</evidence>
<accession>A0A226E901</accession>
<proteinExistence type="predicted"/>
<organism evidence="1 2">
    <name type="scientific">Folsomia candida</name>
    <name type="common">Springtail</name>
    <dbReference type="NCBI Taxonomy" id="158441"/>
    <lineage>
        <taxon>Eukaryota</taxon>
        <taxon>Metazoa</taxon>
        <taxon>Ecdysozoa</taxon>
        <taxon>Arthropoda</taxon>
        <taxon>Hexapoda</taxon>
        <taxon>Collembola</taxon>
        <taxon>Entomobryomorpha</taxon>
        <taxon>Isotomoidea</taxon>
        <taxon>Isotomidae</taxon>
        <taxon>Proisotominae</taxon>
        <taxon>Folsomia</taxon>
    </lineage>
</organism>
<name>A0A226E901_FOLCA</name>
<protein>
    <submittedName>
        <fullName evidence="1">Uncharacterized protein</fullName>
    </submittedName>
</protein>
<keyword evidence="2" id="KW-1185">Reference proteome</keyword>
<dbReference type="AlphaFoldDB" id="A0A226E901"/>
<reference evidence="1 2" key="1">
    <citation type="submission" date="2015-12" db="EMBL/GenBank/DDBJ databases">
        <title>The genome of Folsomia candida.</title>
        <authorList>
            <person name="Faddeeva A."/>
            <person name="Derks M.F."/>
            <person name="Anvar Y."/>
            <person name="Smit S."/>
            <person name="Van Straalen N."/>
            <person name="Roelofs D."/>
        </authorList>
    </citation>
    <scope>NUCLEOTIDE SEQUENCE [LARGE SCALE GENOMIC DNA]</scope>
    <source>
        <strain evidence="1 2">VU population</strain>
        <tissue evidence="1">Whole body</tissue>
    </source>
</reference>
<dbReference type="Proteomes" id="UP000198287">
    <property type="component" value="Unassembled WGS sequence"/>
</dbReference>
<dbReference type="EMBL" id="LNIX01000005">
    <property type="protein sequence ID" value="OXA53341.1"/>
    <property type="molecule type" value="Genomic_DNA"/>
</dbReference>
<comment type="caution">
    <text evidence="1">The sequence shown here is derived from an EMBL/GenBank/DDBJ whole genome shotgun (WGS) entry which is preliminary data.</text>
</comment>
<evidence type="ECO:0000313" key="1">
    <source>
        <dbReference type="EMBL" id="OXA53341.1"/>
    </source>
</evidence>
<sequence length="169" mass="18634">MEDLKISIKLLLISLIVYSSILLIQELRIKVSAISCGTTNCSDDGAVGLKTELVTLSHFEPWGLTRFQSMKPTLPVISQQNPSTKLTLSGACIFVNQTTCSTEIRLGRSPHLTYDRILEHLRNWGHIPVSENATGDSTISGNNYNSGWGKLDAYVTLLDMIESSISTNY</sequence>